<dbReference type="GO" id="GO:0035999">
    <property type="term" value="P:tetrahydrofolate interconversion"/>
    <property type="evidence" value="ECO:0007669"/>
    <property type="project" value="UniProtKB-UniPathway"/>
</dbReference>
<dbReference type="GO" id="GO:0005524">
    <property type="term" value="F:ATP binding"/>
    <property type="evidence" value="ECO:0007669"/>
    <property type="project" value="UniProtKB-KW"/>
</dbReference>
<evidence type="ECO:0000313" key="11">
    <source>
        <dbReference type="EMBL" id="KAF2286283.1"/>
    </source>
</evidence>
<evidence type="ECO:0000256" key="1">
    <source>
        <dbReference type="ARBA" id="ARBA00004777"/>
    </source>
</evidence>
<keyword evidence="12" id="KW-1185">Reference proteome</keyword>
<keyword evidence="5" id="KW-0436">Ligase</keyword>
<dbReference type="Gene3D" id="3.40.50.300">
    <property type="entry name" value="P-loop containing nucleotide triphosphate hydrolases"/>
    <property type="match status" value="2"/>
</dbReference>
<dbReference type="Pfam" id="PF01268">
    <property type="entry name" value="FTHFS"/>
    <property type="match status" value="2"/>
</dbReference>
<dbReference type="FunFam" id="3.10.410.10:FF:000001">
    <property type="entry name" value="Putative formate--tetrahydrofolate ligase"/>
    <property type="match status" value="1"/>
</dbReference>
<evidence type="ECO:0000256" key="7">
    <source>
        <dbReference type="ARBA" id="ARBA00022840"/>
    </source>
</evidence>
<dbReference type="EC" id="6.3.4.3" evidence="3"/>
<dbReference type="Gene3D" id="1.10.8.770">
    <property type="match status" value="1"/>
</dbReference>
<evidence type="ECO:0000256" key="6">
    <source>
        <dbReference type="ARBA" id="ARBA00022741"/>
    </source>
</evidence>
<gene>
    <name evidence="11" type="ORF">GH714_013169</name>
</gene>
<dbReference type="UniPathway" id="UPA00193"/>
<dbReference type="GO" id="GO:0005737">
    <property type="term" value="C:cytoplasm"/>
    <property type="evidence" value="ECO:0007669"/>
    <property type="project" value="UniProtKB-ARBA"/>
</dbReference>
<comment type="subunit">
    <text evidence="2">Homodimer.</text>
</comment>
<accession>A0A6A6KDV7</accession>
<evidence type="ECO:0000256" key="8">
    <source>
        <dbReference type="ARBA" id="ARBA00061363"/>
    </source>
</evidence>
<sequence length="532" mass="56847">MVERSLSMREVLLSVLDELEGSADGYYVVVGGITPTPLGEGKSTTTVGLCQALGAFLDKKVVTCLRQPSQGPTFGIKGGAAAANNLLAAAIDTRIFHESTQSDKALFNRLCPPNKEGKRSFSDIMFRRLKKLGITKTKPKDLTPQEVQKFARLDIDPDTITWRRVMDVNDRFLRKITIGQGPEEKGKLRETGFDISVATDDLGVGGALTVLMKDAINPTLMQTLEGTPVLVHAGPFANIAHGNSSIVADKIALKLVGPGGFVVTEAGFGSDIGTEKFMNIKCRYSGLMPQCAIIVATIRALKMHGGGPEVVAGKPLDHAYTTENVALVEAGCVNLTRHISNTKSYGMNVVVAVNMFSTDTEAELNAVKNAALAAGAYDAVVCTHHAHGGKGAVDLGIAVQRACENVTQPLKFLYPLDISIKEKIEAIARSYGAKGVEYSEQAEKQIEMYSRQGFSGLPICMAKTQYSFSHNAAEKGAPTGFILPIRDVRASIGAGFIYPLVGTMSTMPGLPTRPCFYDIDLDTATGKVIGLS</sequence>
<reference evidence="11 12" key="1">
    <citation type="journal article" date="2020" name="Mol. Plant">
        <title>The Chromosome-Based Rubber Tree Genome Provides New Insights into Spurge Genome Evolution and Rubber Biosynthesis.</title>
        <authorList>
            <person name="Liu J."/>
            <person name="Shi C."/>
            <person name="Shi C.C."/>
            <person name="Li W."/>
            <person name="Zhang Q.J."/>
            <person name="Zhang Y."/>
            <person name="Li K."/>
            <person name="Lu H.F."/>
            <person name="Shi C."/>
            <person name="Zhu S.T."/>
            <person name="Xiao Z.Y."/>
            <person name="Nan H."/>
            <person name="Yue Y."/>
            <person name="Zhu X.G."/>
            <person name="Wu Y."/>
            <person name="Hong X.N."/>
            <person name="Fan G.Y."/>
            <person name="Tong Y."/>
            <person name="Zhang D."/>
            <person name="Mao C.L."/>
            <person name="Liu Y.L."/>
            <person name="Hao S.J."/>
            <person name="Liu W.Q."/>
            <person name="Lv M.Q."/>
            <person name="Zhang H.B."/>
            <person name="Liu Y."/>
            <person name="Hu-Tang G.R."/>
            <person name="Wang J.P."/>
            <person name="Wang J.H."/>
            <person name="Sun Y.H."/>
            <person name="Ni S.B."/>
            <person name="Chen W.B."/>
            <person name="Zhang X.C."/>
            <person name="Jiao Y.N."/>
            <person name="Eichler E.E."/>
            <person name="Li G.H."/>
            <person name="Liu X."/>
            <person name="Gao L.Z."/>
        </authorList>
    </citation>
    <scope>NUCLEOTIDE SEQUENCE [LARGE SCALE GENOMIC DNA]</scope>
    <source>
        <strain evidence="12">cv. GT1</strain>
        <tissue evidence="11">Leaf</tissue>
    </source>
</reference>
<keyword evidence="6" id="KW-0547">Nucleotide-binding</keyword>
<comment type="similarity">
    <text evidence="8">Belongs to the formate--tetrahydrofolate ligase family.</text>
</comment>
<keyword evidence="7" id="KW-0067">ATP-binding</keyword>
<comment type="caution">
    <text evidence="11">The sequence shown here is derived from an EMBL/GenBank/DDBJ whole genome shotgun (WGS) entry which is preliminary data.</text>
</comment>
<evidence type="ECO:0000313" key="12">
    <source>
        <dbReference type="Proteomes" id="UP000467840"/>
    </source>
</evidence>
<dbReference type="EMBL" id="JAAGAX010000017">
    <property type="protein sequence ID" value="KAF2286283.1"/>
    <property type="molecule type" value="Genomic_DNA"/>
</dbReference>
<dbReference type="Proteomes" id="UP000467840">
    <property type="component" value="Chromosome 3"/>
</dbReference>
<evidence type="ECO:0000256" key="3">
    <source>
        <dbReference type="ARBA" id="ARBA00012295"/>
    </source>
</evidence>
<evidence type="ECO:0000256" key="10">
    <source>
        <dbReference type="ARBA" id="ARBA00083647"/>
    </source>
</evidence>
<dbReference type="InterPro" id="IPR020628">
    <property type="entry name" value="Formate_THF_ligase_CS"/>
</dbReference>
<keyword evidence="4" id="KW-0554">One-carbon metabolism</keyword>
<dbReference type="InterPro" id="IPR027417">
    <property type="entry name" value="P-loop_NTPase"/>
</dbReference>
<protein>
    <recommendedName>
        <fullName evidence="9">Formate--tetrahydrofolate ligase</fullName>
        <ecNumber evidence="3">6.3.4.3</ecNumber>
    </recommendedName>
    <alternativeName>
        <fullName evidence="10">10-formyletrahydrofolate synthetase</fullName>
    </alternativeName>
</protein>
<dbReference type="InterPro" id="IPR000559">
    <property type="entry name" value="Formate_THF_ligase"/>
</dbReference>
<dbReference type="SUPFAM" id="SSF52540">
    <property type="entry name" value="P-loop containing nucleoside triphosphate hydrolases"/>
    <property type="match status" value="1"/>
</dbReference>
<evidence type="ECO:0000256" key="2">
    <source>
        <dbReference type="ARBA" id="ARBA00011738"/>
    </source>
</evidence>
<dbReference type="Gene3D" id="3.10.410.10">
    <property type="entry name" value="Formyltetrahydrofolate synthetase, domain 3"/>
    <property type="match status" value="1"/>
</dbReference>
<evidence type="ECO:0000256" key="5">
    <source>
        <dbReference type="ARBA" id="ARBA00022598"/>
    </source>
</evidence>
<organism evidence="11 12">
    <name type="scientific">Hevea brasiliensis</name>
    <name type="common">Para rubber tree</name>
    <name type="synonym">Siphonia brasiliensis</name>
    <dbReference type="NCBI Taxonomy" id="3981"/>
    <lineage>
        <taxon>Eukaryota</taxon>
        <taxon>Viridiplantae</taxon>
        <taxon>Streptophyta</taxon>
        <taxon>Embryophyta</taxon>
        <taxon>Tracheophyta</taxon>
        <taxon>Spermatophyta</taxon>
        <taxon>Magnoliopsida</taxon>
        <taxon>eudicotyledons</taxon>
        <taxon>Gunneridae</taxon>
        <taxon>Pentapetalae</taxon>
        <taxon>rosids</taxon>
        <taxon>fabids</taxon>
        <taxon>Malpighiales</taxon>
        <taxon>Euphorbiaceae</taxon>
        <taxon>Crotonoideae</taxon>
        <taxon>Micrandreae</taxon>
        <taxon>Hevea</taxon>
    </lineage>
</organism>
<comment type="pathway">
    <text evidence="1">One-carbon metabolism; tetrahydrofolate interconversion.</text>
</comment>
<proteinExistence type="inferred from homology"/>
<dbReference type="AlphaFoldDB" id="A0A6A6KDV7"/>
<name>A0A6A6KDV7_HEVBR</name>
<dbReference type="FunFam" id="1.10.8.770:FF:000001">
    <property type="entry name" value="Methylenetetrahydrofolate dehydrogenase (NADP+ dependent) 1 like"/>
    <property type="match status" value="1"/>
</dbReference>
<dbReference type="FunFam" id="3.40.50.300:FF:000613">
    <property type="entry name" value="C-1-tetrahydrofolate synthase, cytoplasmic isoform X2"/>
    <property type="match status" value="1"/>
</dbReference>
<dbReference type="GO" id="GO:0004329">
    <property type="term" value="F:formate-tetrahydrofolate ligase activity"/>
    <property type="evidence" value="ECO:0007669"/>
    <property type="project" value="UniProtKB-EC"/>
</dbReference>
<evidence type="ECO:0000256" key="4">
    <source>
        <dbReference type="ARBA" id="ARBA00022563"/>
    </source>
</evidence>
<evidence type="ECO:0000256" key="9">
    <source>
        <dbReference type="ARBA" id="ARBA00070564"/>
    </source>
</evidence>
<dbReference type="PROSITE" id="PS00722">
    <property type="entry name" value="FTHFS_2"/>
    <property type="match status" value="1"/>
</dbReference>